<sequence>MGTKQLLKRMISTEGRLNASKWHDISNRFATNDYKNVMRAIGEMTTWELEISDKKHTISEIRAGIRKQVHENPKQNHLVFIDYL</sequence>
<dbReference type="InterPro" id="IPR007694">
    <property type="entry name" value="DNA_helicase_DnaB-like_C"/>
</dbReference>
<dbReference type="Pfam" id="PF03796">
    <property type="entry name" value="DnaB_C"/>
    <property type="match status" value="1"/>
</dbReference>
<gene>
    <name evidence="2" type="ORF">CUC15_06005</name>
</gene>
<reference evidence="3" key="1">
    <citation type="submission" date="2017-11" db="EMBL/GenBank/DDBJ databases">
        <authorList>
            <person name="Zhu W."/>
        </authorList>
    </citation>
    <scope>NUCLEOTIDE SEQUENCE [LARGE SCALE GENOMIC DNA]</scope>
    <source>
        <strain evidence="3">160</strain>
    </source>
</reference>
<dbReference type="GO" id="GO:0003678">
    <property type="term" value="F:DNA helicase activity"/>
    <property type="evidence" value="ECO:0007669"/>
    <property type="project" value="InterPro"/>
</dbReference>
<proteinExistence type="predicted"/>
<accession>A0A345PER8</accession>
<dbReference type="GO" id="GO:0005524">
    <property type="term" value="F:ATP binding"/>
    <property type="evidence" value="ECO:0007669"/>
    <property type="project" value="InterPro"/>
</dbReference>
<keyword evidence="3" id="KW-1185">Reference proteome</keyword>
<dbReference type="PANTHER" id="PTHR30153">
    <property type="entry name" value="REPLICATIVE DNA HELICASE DNAB"/>
    <property type="match status" value="1"/>
</dbReference>
<feature type="domain" description="SF4 helicase" evidence="1">
    <location>
        <begin position="1"/>
        <end position="84"/>
    </location>
</feature>
<dbReference type="PANTHER" id="PTHR30153:SF2">
    <property type="entry name" value="REPLICATIVE DNA HELICASE"/>
    <property type="match status" value="1"/>
</dbReference>
<dbReference type="EMBL" id="CP024848">
    <property type="protein sequence ID" value="AXI08498.1"/>
    <property type="molecule type" value="Genomic_DNA"/>
</dbReference>
<organism evidence="2 3">
    <name type="scientific">Oceanobacillus zhaokaii</name>
    <dbReference type="NCBI Taxonomy" id="2052660"/>
    <lineage>
        <taxon>Bacteria</taxon>
        <taxon>Bacillati</taxon>
        <taxon>Bacillota</taxon>
        <taxon>Bacilli</taxon>
        <taxon>Bacillales</taxon>
        <taxon>Bacillaceae</taxon>
        <taxon>Oceanobacillus</taxon>
    </lineage>
</organism>
<dbReference type="GO" id="GO:0006260">
    <property type="term" value="P:DNA replication"/>
    <property type="evidence" value="ECO:0007669"/>
    <property type="project" value="InterPro"/>
</dbReference>
<dbReference type="KEGG" id="ocn:CUC15_06005"/>
<dbReference type="Proteomes" id="UP000253908">
    <property type="component" value="Chromosome"/>
</dbReference>
<name>A0A345PER8_9BACI</name>
<evidence type="ECO:0000313" key="2">
    <source>
        <dbReference type="EMBL" id="AXI08498.1"/>
    </source>
</evidence>
<dbReference type="GO" id="GO:0005829">
    <property type="term" value="C:cytosol"/>
    <property type="evidence" value="ECO:0007669"/>
    <property type="project" value="TreeGrafter"/>
</dbReference>
<dbReference type="InterPro" id="IPR027417">
    <property type="entry name" value="P-loop_NTPase"/>
</dbReference>
<protein>
    <recommendedName>
        <fullName evidence="1">SF4 helicase domain-containing protein</fullName>
    </recommendedName>
</protein>
<dbReference type="Gene3D" id="3.40.50.300">
    <property type="entry name" value="P-loop containing nucleotide triphosphate hydrolases"/>
    <property type="match status" value="1"/>
</dbReference>
<dbReference type="AlphaFoldDB" id="A0A345PER8"/>
<evidence type="ECO:0000313" key="3">
    <source>
        <dbReference type="Proteomes" id="UP000253908"/>
    </source>
</evidence>
<evidence type="ECO:0000259" key="1">
    <source>
        <dbReference type="Pfam" id="PF03796"/>
    </source>
</evidence>